<gene>
    <name evidence="9" type="primary">fur</name>
    <name evidence="9" type="ORF">DSM112329_04010</name>
</gene>
<evidence type="ECO:0000256" key="8">
    <source>
        <dbReference type="PIRSR" id="PIRSR602481-2"/>
    </source>
</evidence>
<keyword evidence="5" id="KW-0238">DNA-binding</keyword>
<dbReference type="GO" id="GO:0008270">
    <property type="term" value="F:zinc ion binding"/>
    <property type="evidence" value="ECO:0007669"/>
    <property type="project" value="TreeGrafter"/>
</dbReference>
<feature type="binding site" evidence="8">
    <location>
        <position position="100"/>
    </location>
    <ligand>
        <name>Fe cation</name>
        <dbReference type="ChEBI" id="CHEBI:24875"/>
    </ligand>
</feature>
<feature type="binding site" evidence="8">
    <location>
        <position position="138"/>
    </location>
    <ligand>
        <name>Fe cation</name>
        <dbReference type="ChEBI" id="CHEBI:24875"/>
    </ligand>
</feature>
<reference evidence="9" key="1">
    <citation type="submission" date="2022-12" db="EMBL/GenBank/DDBJ databases">
        <title>Paraconexibacter alkalitolerans sp. nov. and Baekduia alba sp. nov., isolated from soil and emended description of the genera Paraconexibacter (Chun et al., 2020) and Baekduia (An et al., 2020).</title>
        <authorList>
            <person name="Vieira S."/>
            <person name="Huber K.J."/>
            <person name="Geppert A."/>
            <person name="Wolf J."/>
            <person name="Neumann-Schaal M."/>
            <person name="Muesken M."/>
            <person name="Overmann J."/>
        </authorList>
    </citation>
    <scope>NUCLEOTIDE SEQUENCE</scope>
    <source>
        <strain evidence="9">AEG42_29</strain>
    </source>
</reference>
<sequence>MSEELANLDWADHASERLAEAGYRRGGARQAVIDLLARQACALSAFEIEEALKGSGTRAVARASVYRVIDELEQLKLISRIEVGHGISRYEAVHPDGHHHHHHLVCDDCEKVIPFEDDELERTIHRVADRVAFDVAEHEIVLHGSCGDCGALAAKRRQN</sequence>
<dbReference type="InterPro" id="IPR002481">
    <property type="entry name" value="FUR"/>
</dbReference>
<name>A0AAU7AZT9_9ACTN</name>
<keyword evidence="6" id="KW-0804">Transcription</keyword>
<evidence type="ECO:0000256" key="7">
    <source>
        <dbReference type="PIRSR" id="PIRSR602481-1"/>
    </source>
</evidence>
<keyword evidence="7" id="KW-0479">Metal-binding</keyword>
<feature type="binding site" evidence="7">
    <location>
        <position position="106"/>
    </location>
    <ligand>
        <name>Zn(2+)</name>
        <dbReference type="ChEBI" id="CHEBI:29105"/>
    </ligand>
</feature>
<dbReference type="SUPFAM" id="SSF46785">
    <property type="entry name" value="Winged helix' DNA-binding domain"/>
    <property type="match status" value="1"/>
</dbReference>
<dbReference type="PANTHER" id="PTHR33202">
    <property type="entry name" value="ZINC UPTAKE REGULATION PROTEIN"/>
    <property type="match status" value="1"/>
</dbReference>
<feature type="binding site" evidence="7">
    <location>
        <position position="149"/>
    </location>
    <ligand>
        <name>Zn(2+)</name>
        <dbReference type="ChEBI" id="CHEBI:29105"/>
    </ligand>
</feature>
<accession>A0AAU7AZT9</accession>
<dbReference type="RefSeq" id="WP_354698337.1">
    <property type="nucleotide sequence ID" value="NZ_CP114014.1"/>
</dbReference>
<dbReference type="InterPro" id="IPR043135">
    <property type="entry name" value="Fur_C"/>
</dbReference>
<comment type="cofactor">
    <cofactor evidence="7">
        <name>Zn(2+)</name>
        <dbReference type="ChEBI" id="CHEBI:29105"/>
    </cofactor>
    <text evidence="7">Binds 1 zinc ion per subunit.</text>
</comment>
<evidence type="ECO:0000256" key="2">
    <source>
        <dbReference type="ARBA" id="ARBA00022491"/>
    </source>
</evidence>
<dbReference type="CDD" id="cd07153">
    <property type="entry name" value="Fur_like"/>
    <property type="match status" value="1"/>
</dbReference>
<dbReference type="Pfam" id="PF01475">
    <property type="entry name" value="FUR"/>
    <property type="match status" value="1"/>
</dbReference>
<dbReference type="GO" id="GO:0000976">
    <property type="term" value="F:transcription cis-regulatory region binding"/>
    <property type="evidence" value="ECO:0007669"/>
    <property type="project" value="TreeGrafter"/>
</dbReference>
<dbReference type="KEGG" id="parq:DSM112329_04010"/>
<proteinExistence type="inferred from homology"/>
<dbReference type="GO" id="GO:1900376">
    <property type="term" value="P:regulation of secondary metabolite biosynthetic process"/>
    <property type="evidence" value="ECO:0007669"/>
    <property type="project" value="TreeGrafter"/>
</dbReference>
<evidence type="ECO:0000256" key="5">
    <source>
        <dbReference type="ARBA" id="ARBA00023125"/>
    </source>
</evidence>
<evidence type="ECO:0000256" key="4">
    <source>
        <dbReference type="ARBA" id="ARBA00023015"/>
    </source>
</evidence>
<comment type="similarity">
    <text evidence="1">Belongs to the Fur family.</text>
</comment>
<dbReference type="AlphaFoldDB" id="A0AAU7AZT9"/>
<protein>
    <submittedName>
        <fullName evidence="9">Ferric uptake regulation protein</fullName>
    </submittedName>
</protein>
<evidence type="ECO:0000313" key="9">
    <source>
        <dbReference type="EMBL" id="XAY07131.1"/>
    </source>
</evidence>
<feature type="binding site" evidence="8">
    <location>
        <position position="121"/>
    </location>
    <ligand>
        <name>Fe cation</name>
        <dbReference type="ChEBI" id="CHEBI:24875"/>
    </ligand>
</feature>
<dbReference type="Gene3D" id="1.10.10.10">
    <property type="entry name" value="Winged helix-like DNA-binding domain superfamily/Winged helix DNA-binding domain"/>
    <property type="match status" value="1"/>
</dbReference>
<feature type="binding site" evidence="7">
    <location>
        <position position="146"/>
    </location>
    <ligand>
        <name>Zn(2+)</name>
        <dbReference type="ChEBI" id="CHEBI:29105"/>
    </ligand>
</feature>
<organism evidence="9">
    <name type="scientific">Paraconexibacter sp. AEG42_29</name>
    <dbReference type="NCBI Taxonomy" id="2997339"/>
    <lineage>
        <taxon>Bacteria</taxon>
        <taxon>Bacillati</taxon>
        <taxon>Actinomycetota</taxon>
        <taxon>Thermoleophilia</taxon>
        <taxon>Solirubrobacterales</taxon>
        <taxon>Paraconexibacteraceae</taxon>
        <taxon>Paraconexibacter</taxon>
    </lineage>
</organism>
<dbReference type="InterPro" id="IPR036388">
    <property type="entry name" value="WH-like_DNA-bd_sf"/>
</dbReference>
<dbReference type="InterPro" id="IPR036390">
    <property type="entry name" value="WH_DNA-bd_sf"/>
</dbReference>
<keyword evidence="8" id="KW-0408">Iron</keyword>
<feature type="binding site" evidence="7">
    <location>
        <position position="109"/>
    </location>
    <ligand>
        <name>Zn(2+)</name>
        <dbReference type="ChEBI" id="CHEBI:29105"/>
    </ligand>
</feature>
<dbReference type="GO" id="GO:0045892">
    <property type="term" value="P:negative regulation of DNA-templated transcription"/>
    <property type="evidence" value="ECO:0007669"/>
    <property type="project" value="TreeGrafter"/>
</dbReference>
<keyword evidence="4" id="KW-0805">Transcription regulation</keyword>
<keyword evidence="3 7" id="KW-0862">Zinc</keyword>
<dbReference type="PANTHER" id="PTHR33202:SF7">
    <property type="entry name" value="FERRIC UPTAKE REGULATION PROTEIN"/>
    <property type="match status" value="1"/>
</dbReference>
<dbReference type="Gene3D" id="3.30.1490.190">
    <property type="match status" value="1"/>
</dbReference>
<evidence type="ECO:0000256" key="6">
    <source>
        <dbReference type="ARBA" id="ARBA00023163"/>
    </source>
</evidence>
<evidence type="ECO:0000256" key="1">
    <source>
        <dbReference type="ARBA" id="ARBA00007957"/>
    </source>
</evidence>
<dbReference type="GO" id="GO:0003700">
    <property type="term" value="F:DNA-binding transcription factor activity"/>
    <property type="evidence" value="ECO:0007669"/>
    <property type="project" value="InterPro"/>
</dbReference>
<dbReference type="EMBL" id="CP114014">
    <property type="protein sequence ID" value="XAY07131.1"/>
    <property type="molecule type" value="Genomic_DNA"/>
</dbReference>
<evidence type="ECO:0000256" key="3">
    <source>
        <dbReference type="ARBA" id="ARBA00022833"/>
    </source>
</evidence>
<comment type="cofactor">
    <cofactor evidence="8">
        <name>Mn(2+)</name>
        <dbReference type="ChEBI" id="CHEBI:29035"/>
    </cofactor>
    <cofactor evidence="8">
        <name>Fe(2+)</name>
        <dbReference type="ChEBI" id="CHEBI:29033"/>
    </cofactor>
    <text evidence="8">Binds 1 Mn(2+) or Fe(2+) ion per subunit.</text>
</comment>
<keyword evidence="2" id="KW-0678">Repressor</keyword>